<evidence type="ECO:0000256" key="1">
    <source>
        <dbReference type="SAM" id="Phobius"/>
    </source>
</evidence>
<dbReference type="AlphaFoldDB" id="A0AAJ0F8X2"/>
<feature type="transmembrane region" description="Helical" evidence="1">
    <location>
        <begin position="53"/>
        <end position="72"/>
    </location>
</feature>
<keyword evidence="1" id="KW-0472">Membrane</keyword>
<feature type="transmembrane region" description="Helical" evidence="1">
    <location>
        <begin position="79"/>
        <end position="99"/>
    </location>
</feature>
<protein>
    <submittedName>
        <fullName evidence="2">Uncharacterized protein</fullName>
    </submittedName>
</protein>
<reference evidence="2" key="1">
    <citation type="submission" date="2023-06" db="EMBL/GenBank/DDBJ databases">
        <title>Genome-scale phylogeny and comparative genomics of the fungal order Sordariales.</title>
        <authorList>
            <consortium name="Lawrence Berkeley National Laboratory"/>
            <person name="Hensen N."/>
            <person name="Bonometti L."/>
            <person name="Westerberg I."/>
            <person name="Brannstrom I.O."/>
            <person name="Guillou S."/>
            <person name="Cros-Aarteil S."/>
            <person name="Calhoun S."/>
            <person name="Haridas S."/>
            <person name="Kuo A."/>
            <person name="Mondo S."/>
            <person name="Pangilinan J."/>
            <person name="Riley R."/>
            <person name="Labutti K."/>
            <person name="Andreopoulos B."/>
            <person name="Lipzen A."/>
            <person name="Chen C."/>
            <person name="Yanf M."/>
            <person name="Daum C."/>
            <person name="Ng V."/>
            <person name="Clum A."/>
            <person name="Steindorff A."/>
            <person name="Ohm R."/>
            <person name="Martin F."/>
            <person name="Silar P."/>
            <person name="Natvig D."/>
            <person name="Lalanne C."/>
            <person name="Gautier V."/>
            <person name="Ament-Velasquez S.L."/>
            <person name="Kruys A."/>
            <person name="Hutchinson M.I."/>
            <person name="Powell A.J."/>
            <person name="Barry K."/>
            <person name="Miller A.N."/>
            <person name="Grigoriev I.V."/>
            <person name="Debuchy R."/>
            <person name="Gladieux P."/>
            <person name="Thoren M.H."/>
            <person name="Johannesson H."/>
        </authorList>
    </citation>
    <scope>NUCLEOTIDE SEQUENCE</scope>
    <source>
        <strain evidence="2">PSN4</strain>
    </source>
</reference>
<proteinExistence type="predicted"/>
<keyword evidence="1" id="KW-1133">Transmembrane helix</keyword>
<dbReference type="EMBL" id="MU839839">
    <property type="protein sequence ID" value="KAK1752564.1"/>
    <property type="molecule type" value="Genomic_DNA"/>
</dbReference>
<accession>A0AAJ0F8X2</accession>
<comment type="caution">
    <text evidence="2">The sequence shown here is derived from an EMBL/GenBank/DDBJ whole genome shotgun (WGS) entry which is preliminary data.</text>
</comment>
<evidence type="ECO:0000313" key="3">
    <source>
        <dbReference type="Proteomes" id="UP001239445"/>
    </source>
</evidence>
<dbReference type="Proteomes" id="UP001239445">
    <property type="component" value="Unassembled WGS sequence"/>
</dbReference>
<evidence type="ECO:0000313" key="2">
    <source>
        <dbReference type="EMBL" id="KAK1752564.1"/>
    </source>
</evidence>
<organism evidence="2 3">
    <name type="scientific">Echria macrotheca</name>
    <dbReference type="NCBI Taxonomy" id="438768"/>
    <lineage>
        <taxon>Eukaryota</taxon>
        <taxon>Fungi</taxon>
        <taxon>Dikarya</taxon>
        <taxon>Ascomycota</taxon>
        <taxon>Pezizomycotina</taxon>
        <taxon>Sordariomycetes</taxon>
        <taxon>Sordariomycetidae</taxon>
        <taxon>Sordariales</taxon>
        <taxon>Schizotheciaceae</taxon>
        <taxon>Echria</taxon>
    </lineage>
</organism>
<feature type="transmembrane region" description="Helical" evidence="1">
    <location>
        <begin position="25"/>
        <end position="47"/>
    </location>
</feature>
<keyword evidence="3" id="KW-1185">Reference proteome</keyword>
<keyword evidence="1" id="KW-0812">Transmembrane</keyword>
<gene>
    <name evidence="2" type="ORF">QBC47DRAFT_388864</name>
</gene>
<sequence>MRPARRGRKFCFDEGEKPTPRCRGVVCVVCGVCVCVCVCVRVCVGFYCWPLVASGRAIFLFSVFCSLFSGIARRPTSIFCFRPLLTGLFETTVFFLVAVRV</sequence>
<name>A0AAJ0F8X2_9PEZI</name>